<dbReference type="Pfam" id="PF00930">
    <property type="entry name" value="DPPIV_N"/>
    <property type="match status" value="1"/>
</dbReference>
<evidence type="ECO:0000256" key="2">
    <source>
        <dbReference type="ARBA" id="ARBA00022825"/>
    </source>
</evidence>
<dbReference type="InterPro" id="IPR050278">
    <property type="entry name" value="Serine_Prot_S9B/DPPIV"/>
</dbReference>
<evidence type="ECO:0000259" key="4">
    <source>
        <dbReference type="Pfam" id="PF00930"/>
    </source>
</evidence>
<protein>
    <recommendedName>
        <fullName evidence="4">Dipeptidylpeptidase IV N-terminal domain-containing protein</fullName>
    </recommendedName>
</protein>
<keyword evidence="3" id="KW-0325">Glycoprotein</keyword>
<accession>A0A232FMM9</accession>
<keyword evidence="1" id="KW-0378">Hydrolase</keyword>
<dbReference type="AlphaFoldDB" id="A0A232FMM9"/>
<evidence type="ECO:0000313" key="5">
    <source>
        <dbReference type="EMBL" id="OXU31769.1"/>
    </source>
</evidence>
<dbReference type="PANTHER" id="PTHR11731">
    <property type="entry name" value="PROTEASE FAMILY S9B,C DIPEPTIDYL-PEPTIDASE IV-RELATED"/>
    <property type="match status" value="1"/>
</dbReference>
<reference evidence="5 6" key="1">
    <citation type="journal article" date="2017" name="Curr. Biol.">
        <title>The Evolution of Venom by Co-option of Single-Copy Genes.</title>
        <authorList>
            <person name="Martinson E.O."/>
            <person name="Mrinalini"/>
            <person name="Kelkar Y.D."/>
            <person name="Chang C.H."/>
            <person name="Werren J.H."/>
        </authorList>
    </citation>
    <scope>NUCLEOTIDE SEQUENCE [LARGE SCALE GENOMIC DNA]</scope>
    <source>
        <strain evidence="5 6">Alberta</strain>
        <tissue evidence="5">Whole body</tissue>
    </source>
</reference>
<evidence type="ECO:0000256" key="1">
    <source>
        <dbReference type="ARBA" id="ARBA00022438"/>
    </source>
</evidence>
<dbReference type="Gene3D" id="2.140.10.30">
    <property type="entry name" value="Dipeptidylpeptidase IV, N-terminal domain"/>
    <property type="match status" value="1"/>
</dbReference>
<dbReference type="PANTHER" id="PTHR11731:SF200">
    <property type="entry name" value="DIPEPTIDYL PEPTIDASE 10, ISOFORM B"/>
    <property type="match status" value="1"/>
</dbReference>
<name>A0A232FMM9_9HYME</name>
<keyword evidence="1" id="KW-0031">Aminopeptidase</keyword>
<dbReference type="GO" id="GO:0005886">
    <property type="term" value="C:plasma membrane"/>
    <property type="evidence" value="ECO:0007669"/>
    <property type="project" value="TreeGrafter"/>
</dbReference>
<gene>
    <name evidence="5" type="ORF">TSAR_006767</name>
</gene>
<dbReference type="SUPFAM" id="SSF82171">
    <property type="entry name" value="DPP6 N-terminal domain-like"/>
    <property type="match status" value="1"/>
</dbReference>
<dbReference type="STRING" id="543379.A0A232FMM9"/>
<organism evidence="5 6">
    <name type="scientific">Trichomalopsis sarcophagae</name>
    <dbReference type="NCBI Taxonomy" id="543379"/>
    <lineage>
        <taxon>Eukaryota</taxon>
        <taxon>Metazoa</taxon>
        <taxon>Ecdysozoa</taxon>
        <taxon>Arthropoda</taxon>
        <taxon>Hexapoda</taxon>
        <taxon>Insecta</taxon>
        <taxon>Pterygota</taxon>
        <taxon>Neoptera</taxon>
        <taxon>Endopterygota</taxon>
        <taxon>Hymenoptera</taxon>
        <taxon>Apocrita</taxon>
        <taxon>Proctotrupomorpha</taxon>
        <taxon>Chalcidoidea</taxon>
        <taxon>Pteromalidae</taxon>
        <taxon>Pteromalinae</taxon>
        <taxon>Trichomalopsis</taxon>
    </lineage>
</organism>
<dbReference type="Proteomes" id="UP000215335">
    <property type="component" value="Unassembled WGS sequence"/>
</dbReference>
<proteinExistence type="predicted"/>
<dbReference type="InterPro" id="IPR002469">
    <property type="entry name" value="Peptidase_S9B_N"/>
</dbReference>
<feature type="domain" description="Dipeptidylpeptidase IV N-terminal" evidence="4">
    <location>
        <begin position="78"/>
        <end position="200"/>
    </location>
</feature>
<evidence type="ECO:0000313" key="6">
    <source>
        <dbReference type="Proteomes" id="UP000215335"/>
    </source>
</evidence>
<dbReference type="GO" id="GO:0004177">
    <property type="term" value="F:aminopeptidase activity"/>
    <property type="evidence" value="ECO:0007669"/>
    <property type="project" value="UniProtKB-KW"/>
</dbReference>
<dbReference type="GO" id="GO:0008239">
    <property type="term" value="F:dipeptidyl-peptidase activity"/>
    <property type="evidence" value="ECO:0007669"/>
    <property type="project" value="TreeGrafter"/>
</dbReference>
<keyword evidence="1" id="KW-0645">Protease</keyword>
<dbReference type="GO" id="GO:0008236">
    <property type="term" value="F:serine-type peptidase activity"/>
    <property type="evidence" value="ECO:0007669"/>
    <property type="project" value="UniProtKB-KW"/>
</dbReference>
<dbReference type="GO" id="GO:0006508">
    <property type="term" value="P:proteolysis"/>
    <property type="evidence" value="ECO:0007669"/>
    <property type="project" value="InterPro"/>
</dbReference>
<keyword evidence="6" id="KW-1185">Reference proteome</keyword>
<dbReference type="OrthoDB" id="16520at2759"/>
<comment type="caution">
    <text evidence="5">The sequence shown here is derived from an EMBL/GenBank/DDBJ whole genome shotgun (WGS) entry which is preliminary data.</text>
</comment>
<dbReference type="EMBL" id="NNAY01000031">
    <property type="protein sequence ID" value="OXU31769.1"/>
    <property type="molecule type" value="Genomic_DNA"/>
</dbReference>
<sequence length="204" mass="22870">MIADSSACSTVACRPCGKIDSLLSLNQQALFVTSRFSRVFFSSNLFGNCGSSCILPSATVSVDLIVPELAKFSMYCQVHEYYFTTASWISPMEICITWMNRPQNLSVVSICKSPLWKCNEIQKVVGETHGWVDTPPESPIFSINGSSYIAISPVRDGPAGFYKHIVWVNVMNQKIVPLTHGKFEVTRILAWDQINNTIFYYECE</sequence>
<keyword evidence="2" id="KW-0720">Serine protease</keyword>
<evidence type="ECO:0000256" key="3">
    <source>
        <dbReference type="ARBA" id="ARBA00023180"/>
    </source>
</evidence>